<evidence type="ECO:0000256" key="3">
    <source>
        <dbReference type="ARBA" id="ARBA00023015"/>
    </source>
</evidence>
<feature type="region of interest" description="Disordered" evidence="7">
    <location>
        <begin position="822"/>
        <end position="847"/>
    </location>
</feature>
<evidence type="ECO:0000256" key="2">
    <source>
        <dbReference type="ARBA" id="ARBA00008035"/>
    </source>
</evidence>
<keyword evidence="10" id="KW-1185">Reference proteome</keyword>
<evidence type="ECO:0000256" key="7">
    <source>
        <dbReference type="SAM" id="MobiDB-lite"/>
    </source>
</evidence>
<feature type="compositionally biased region" description="Basic and acidic residues" evidence="7">
    <location>
        <begin position="125"/>
        <end position="137"/>
    </location>
</feature>
<name>A0A5A7QSK6_STRAF</name>
<feature type="region of interest" description="Disordered" evidence="7">
    <location>
        <begin position="488"/>
        <end position="511"/>
    </location>
</feature>
<proteinExistence type="inferred from homology"/>
<comment type="similarity">
    <text evidence="2 6">Belongs to the enhancer of polycomb family.</text>
</comment>
<evidence type="ECO:0000259" key="8">
    <source>
        <dbReference type="Pfam" id="PF10513"/>
    </source>
</evidence>
<feature type="compositionally biased region" description="Acidic residues" evidence="7">
    <location>
        <begin position="279"/>
        <end position="290"/>
    </location>
</feature>
<dbReference type="CDD" id="cd20404">
    <property type="entry name" value="Tudor_Agenet_AtEML-like"/>
    <property type="match status" value="1"/>
</dbReference>
<feature type="compositionally biased region" description="Polar residues" evidence="7">
    <location>
        <begin position="265"/>
        <end position="275"/>
    </location>
</feature>
<feature type="compositionally biased region" description="Low complexity" evidence="7">
    <location>
        <begin position="155"/>
        <end position="164"/>
    </location>
</feature>
<feature type="compositionally biased region" description="Basic residues" evidence="7">
    <location>
        <begin position="114"/>
        <end position="124"/>
    </location>
</feature>
<evidence type="ECO:0000256" key="6">
    <source>
        <dbReference type="RuleBase" id="RU361124"/>
    </source>
</evidence>
<feature type="compositionally biased region" description="Basic and acidic residues" evidence="7">
    <location>
        <begin position="13"/>
        <end position="26"/>
    </location>
</feature>
<feature type="compositionally biased region" description="Polar residues" evidence="7">
    <location>
        <begin position="307"/>
        <end position="325"/>
    </location>
</feature>
<feature type="compositionally biased region" description="Polar residues" evidence="7">
    <location>
        <begin position="172"/>
        <end position="190"/>
    </location>
</feature>
<keyword evidence="5 6" id="KW-0539">Nucleus</keyword>
<dbReference type="GO" id="GO:0006357">
    <property type="term" value="P:regulation of transcription by RNA polymerase II"/>
    <property type="evidence" value="ECO:0007669"/>
    <property type="project" value="InterPro"/>
</dbReference>
<dbReference type="PANTHER" id="PTHR14898">
    <property type="entry name" value="ENHANCER OF POLYCOMB"/>
    <property type="match status" value="1"/>
</dbReference>
<comment type="caution">
    <text evidence="9">The sequence shown here is derived from an EMBL/GenBank/DDBJ whole genome shotgun (WGS) entry which is preliminary data.</text>
</comment>
<feature type="compositionally biased region" description="Basic and acidic residues" evidence="7">
    <location>
        <begin position="68"/>
        <end position="79"/>
    </location>
</feature>
<feature type="region of interest" description="Disordered" evidence="7">
    <location>
        <begin position="151"/>
        <end position="207"/>
    </location>
</feature>
<feature type="region of interest" description="Disordered" evidence="7">
    <location>
        <begin position="440"/>
        <end position="464"/>
    </location>
</feature>
<dbReference type="Pfam" id="PF10513">
    <property type="entry name" value="EPL1"/>
    <property type="match status" value="1"/>
</dbReference>
<dbReference type="Proteomes" id="UP000325081">
    <property type="component" value="Unassembled WGS sequence"/>
</dbReference>
<gene>
    <name evidence="9" type="ORF">STAS_23972</name>
</gene>
<comment type="subcellular location">
    <subcellularLocation>
        <location evidence="1 6">Nucleus</location>
    </subcellularLocation>
</comment>
<evidence type="ECO:0000256" key="4">
    <source>
        <dbReference type="ARBA" id="ARBA00023163"/>
    </source>
</evidence>
<accession>A0A5A7QSK6</accession>
<evidence type="ECO:0000256" key="1">
    <source>
        <dbReference type="ARBA" id="ARBA00004123"/>
    </source>
</evidence>
<organism evidence="9 10">
    <name type="scientific">Striga asiatica</name>
    <name type="common">Asiatic witchweed</name>
    <name type="synonym">Buchnera asiatica</name>
    <dbReference type="NCBI Taxonomy" id="4170"/>
    <lineage>
        <taxon>Eukaryota</taxon>
        <taxon>Viridiplantae</taxon>
        <taxon>Streptophyta</taxon>
        <taxon>Embryophyta</taxon>
        <taxon>Tracheophyta</taxon>
        <taxon>Spermatophyta</taxon>
        <taxon>Magnoliopsida</taxon>
        <taxon>eudicotyledons</taxon>
        <taxon>Gunneridae</taxon>
        <taxon>Pentapetalae</taxon>
        <taxon>asterids</taxon>
        <taxon>lamiids</taxon>
        <taxon>Lamiales</taxon>
        <taxon>Orobanchaceae</taxon>
        <taxon>Buchnereae</taxon>
        <taxon>Striga</taxon>
    </lineage>
</organism>
<dbReference type="GO" id="GO:0005634">
    <property type="term" value="C:nucleus"/>
    <property type="evidence" value="ECO:0007669"/>
    <property type="project" value="UniProtKB-SubCell"/>
</dbReference>
<dbReference type="EMBL" id="BKCP01007715">
    <property type="protein sequence ID" value="GER46921.1"/>
    <property type="molecule type" value="Genomic_DNA"/>
</dbReference>
<keyword evidence="3 6" id="KW-0805">Transcription regulation</keyword>
<dbReference type="OrthoDB" id="435275at2759"/>
<dbReference type="Gene3D" id="2.30.30.140">
    <property type="match status" value="1"/>
</dbReference>
<feature type="region of interest" description="Disordered" evidence="7">
    <location>
        <begin position="247"/>
        <end position="325"/>
    </location>
</feature>
<dbReference type="InterPro" id="IPR024943">
    <property type="entry name" value="Enhancer_polycomb"/>
</dbReference>
<reference evidence="10" key="1">
    <citation type="journal article" date="2019" name="Curr. Biol.">
        <title>Genome Sequence of Striga asiatica Provides Insight into the Evolution of Plant Parasitism.</title>
        <authorList>
            <person name="Yoshida S."/>
            <person name="Kim S."/>
            <person name="Wafula E.K."/>
            <person name="Tanskanen J."/>
            <person name="Kim Y.M."/>
            <person name="Honaas L."/>
            <person name="Yang Z."/>
            <person name="Spallek T."/>
            <person name="Conn C.E."/>
            <person name="Ichihashi Y."/>
            <person name="Cheong K."/>
            <person name="Cui S."/>
            <person name="Der J.P."/>
            <person name="Gundlach H."/>
            <person name="Jiao Y."/>
            <person name="Hori C."/>
            <person name="Ishida J.K."/>
            <person name="Kasahara H."/>
            <person name="Kiba T."/>
            <person name="Kim M.S."/>
            <person name="Koo N."/>
            <person name="Laohavisit A."/>
            <person name="Lee Y.H."/>
            <person name="Lumba S."/>
            <person name="McCourt P."/>
            <person name="Mortimer J.C."/>
            <person name="Mutuku J.M."/>
            <person name="Nomura T."/>
            <person name="Sasaki-Sekimoto Y."/>
            <person name="Seto Y."/>
            <person name="Wang Y."/>
            <person name="Wakatake T."/>
            <person name="Sakakibara H."/>
            <person name="Demura T."/>
            <person name="Yamaguchi S."/>
            <person name="Yoneyama K."/>
            <person name="Manabe R.I."/>
            <person name="Nelson D.C."/>
            <person name="Schulman A.H."/>
            <person name="Timko M.P."/>
            <person name="dePamphilis C.W."/>
            <person name="Choi D."/>
            <person name="Shirasu K."/>
        </authorList>
    </citation>
    <scope>NUCLEOTIDE SEQUENCE [LARGE SCALE GENOMIC DNA]</scope>
    <source>
        <strain evidence="10">cv. UVA1</strain>
    </source>
</reference>
<feature type="region of interest" description="Disordered" evidence="7">
    <location>
        <begin position="1"/>
        <end position="139"/>
    </location>
</feature>
<sequence length="1490" mass="168290">MESSRKKSGGVEIPKRNRSLDLKGDCESQFSKAGGNKRKVSSECDTADVKKKKRKIPKEVPLSSFVSDAKKSKKKDDGNGSKSKLGSREKPDANSKIVHGVSLPLGDNGNSFHVPKRPRGLVGRKRPESDKGSESRRVSISVDCVRSLTEVTKLDSQSSSNDQSVRSAAHSVHNNGTSNSRLSGKLASNTKCKKKPDSKPTNESTISNVKLNQKVEGDEVKRRDWRIAKKGKRVVNNGNASWKKKDLDVGRDRVEASTREPVPTSYGTVSNSLATNGLGDEDDEDDEENLEGNAARMLSSRFDPSCTGYSSKMKSSASQRANELNGNSVSLKVEAASGGDNLRSLRPKRGNNGIVVSKKRRHFYEVLGQDVDPHWVLKQRIKIFRPLDDRWYGGVVKKYRSKANLHHIKYDDRDEEWVNLKEERFKLLLLRSEVPGKVNSRDQLPMDKNLHTGQIVPPAEDESSIGTSLDSEPIALWLAKQSLRVKAVPKSPKRLKTSDGDSPFDSSLKSEKTDVLNDDVKGSDIAGNRTFCECASADNSLGFGGVNKSLPEIISKSDKHLVYVRKKNQKKFAGSNSVLSDAKACSRTQEPAGPLASDAFCLPKNNLDRLNSGHVSADKGLWAFGEKRQLTLYNTLLELKEFRFQICLPLFPWLEFSCRRVLFRLFYDIFWLQHGVIVITSPSVIFELLLLDSNIGLRLFQYEGCLKQALAIVFKILSVFGQYDEQWNDDEKLPATSITFRLSSVHDQQKQHVFFAYCFSKLKRSMWLYLESKVLQQCHSIKHLRLSECTDDNLKELDYRILQPLQSRIGFKLSSSEDFKKKREGQSEACNVRMSPSPPSLTAKPREVPQSPLPFLNLHLHSLMQNRLAHAQESAEQNRDQPIAECAPFKLTSVNFQNTPSGNEINQPDADGFVLNSSHMGFKSSSKRGKSSKISSPLGIGSPVWSSGKPNFMPGPKKPRTQVQYTLPLEGYDISRKQEMSSSWSVPFKRVRRASMRTPDVSGNEKNLELLSSSVNVLVTNQDRGWRECGANVSLEVANDNEWRLAVKLSGVTRFSYKVKHILQPGSANRYTHAMMWRGGKDWVLEFPERGQWMLFKEMYEECYNQNIRAASVKNIPIPGVRLVDEYDDCGHHAPFVRNPVGYFRQVQSDAELAMDPSRVLYDMDSDDEEWLIEQKKCADKHVSEQLSDNFLETAMDMFEKVAYSQHREDLTDAEVEELVVGVGSIEAGKLIYQHWRRKREKMGMPLIRHFQPPPWERYQRQLKEWEQNVARGNCVSSVGGADKDKPPMFAFCSKPRGLDVPSRGSKQRSHRKFTVSGNHHAFLGDRESPLVYGRRTNGHAFGGREVLYMNSHEVSDIPIYPSARVWSPRDAHYSSTAVWKVNRKISKNKHKRLISHLYSNSQQVTPHNHMTMGYKNGVRSWDLKQLDISNLDEFHLRDALGAVQHTCRMAKFKRVKAESLLYKADLAIHKAVSSLMNAEAMKDCFENLN</sequence>
<evidence type="ECO:0000256" key="5">
    <source>
        <dbReference type="ARBA" id="ARBA00023242"/>
    </source>
</evidence>
<evidence type="ECO:0000313" key="10">
    <source>
        <dbReference type="Proteomes" id="UP000325081"/>
    </source>
</evidence>
<dbReference type="GO" id="GO:0035267">
    <property type="term" value="C:NuA4 histone acetyltransferase complex"/>
    <property type="evidence" value="ECO:0007669"/>
    <property type="project" value="InterPro"/>
</dbReference>
<feature type="compositionally biased region" description="Basic and acidic residues" evidence="7">
    <location>
        <begin position="247"/>
        <end position="258"/>
    </location>
</feature>
<protein>
    <recommendedName>
        <fullName evidence="6">Enhancer of polycomb-like protein</fullName>
    </recommendedName>
</protein>
<keyword evidence="4 6" id="KW-0804">Transcription</keyword>
<evidence type="ECO:0000313" key="9">
    <source>
        <dbReference type="EMBL" id="GER46921.1"/>
    </source>
</evidence>
<dbReference type="InterPro" id="IPR019542">
    <property type="entry name" value="Enhancer_polycomb-like_N"/>
</dbReference>
<feature type="domain" description="Enhancer of polycomb-like N-terminal" evidence="8">
    <location>
        <begin position="1108"/>
        <end position="1201"/>
    </location>
</feature>